<accession>A0A3S4XWX4</accession>
<evidence type="ECO:0000313" key="2">
    <source>
        <dbReference type="Proteomes" id="UP000273044"/>
    </source>
</evidence>
<reference evidence="1 2" key="1">
    <citation type="submission" date="2018-12" db="EMBL/GenBank/DDBJ databases">
        <authorList>
            <consortium name="Pathogen Informatics"/>
        </authorList>
    </citation>
    <scope>NUCLEOTIDE SEQUENCE [LARGE SCALE GENOMIC DNA]</scope>
    <source>
        <strain evidence="1 2">NCTC12967</strain>
    </source>
</reference>
<dbReference type="Proteomes" id="UP000273044">
    <property type="component" value="Chromosome"/>
</dbReference>
<gene>
    <name evidence="1" type="ORF">NCTC12967_00290</name>
</gene>
<name>A0A3S4XWX4_9ACTN</name>
<sequence length="96" mass="10760">MVRRDGHVFFEASVLRVLCDEGLILPVEYQREMFGRPLVEASPVDPEAGKLLPVVTIVTNNGGSFWSLPFRVVHRRPPRAGPCVLPSEDARSERFS</sequence>
<evidence type="ECO:0000313" key="1">
    <source>
        <dbReference type="EMBL" id="VEH69026.1"/>
    </source>
</evidence>
<dbReference type="EMBL" id="LR134406">
    <property type="protein sequence ID" value="VEH69026.1"/>
    <property type="molecule type" value="Genomic_DNA"/>
</dbReference>
<dbReference type="AlphaFoldDB" id="A0A3S4XWX4"/>
<keyword evidence="2" id="KW-1185">Reference proteome</keyword>
<proteinExistence type="predicted"/>
<protein>
    <submittedName>
        <fullName evidence="1">Uncharacterized protein</fullName>
    </submittedName>
</protein>
<organism evidence="1 2">
    <name type="scientific">Arachnia propionica</name>
    <dbReference type="NCBI Taxonomy" id="1750"/>
    <lineage>
        <taxon>Bacteria</taxon>
        <taxon>Bacillati</taxon>
        <taxon>Actinomycetota</taxon>
        <taxon>Actinomycetes</taxon>
        <taxon>Propionibacteriales</taxon>
        <taxon>Propionibacteriaceae</taxon>
        <taxon>Arachnia</taxon>
    </lineage>
</organism>